<accession>A0A8J6FFU2</accession>
<comment type="similarity">
    <text evidence="1">Belongs to the pancreatic ribonuclease family.</text>
</comment>
<dbReference type="GO" id="GO:0004540">
    <property type="term" value="F:RNA nuclease activity"/>
    <property type="evidence" value="ECO:0007669"/>
    <property type="project" value="TreeGrafter"/>
</dbReference>
<evidence type="ECO:0000256" key="1">
    <source>
        <dbReference type="ARBA" id="ARBA00005600"/>
    </source>
</evidence>
<dbReference type="InterPro" id="IPR001427">
    <property type="entry name" value="RNaseA"/>
</dbReference>
<evidence type="ECO:0000256" key="2">
    <source>
        <dbReference type="SAM" id="SignalP"/>
    </source>
</evidence>
<feature type="signal peptide" evidence="2">
    <location>
        <begin position="1"/>
        <end position="29"/>
    </location>
</feature>
<gene>
    <name evidence="4" type="ORF">GDO78_007226</name>
</gene>
<dbReference type="GO" id="GO:0003676">
    <property type="term" value="F:nucleic acid binding"/>
    <property type="evidence" value="ECO:0007669"/>
    <property type="project" value="InterPro"/>
</dbReference>
<dbReference type="Pfam" id="PF00074">
    <property type="entry name" value="RnaseA"/>
    <property type="match status" value="1"/>
</dbReference>
<dbReference type="OrthoDB" id="9893194at2759"/>
<dbReference type="InterPro" id="IPR036816">
    <property type="entry name" value="RNaseA-like_dom_sf"/>
</dbReference>
<feature type="chain" id="PRO_5035294676" description="Ribonuclease A-domain domain-containing protein" evidence="2">
    <location>
        <begin position="30"/>
        <end position="184"/>
    </location>
</feature>
<keyword evidence="5" id="KW-1185">Reference proteome</keyword>
<evidence type="ECO:0000313" key="4">
    <source>
        <dbReference type="EMBL" id="KAG9487242.1"/>
    </source>
</evidence>
<dbReference type="GO" id="GO:0050830">
    <property type="term" value="P:defense response to Gram-positive bacterium"/>
    <property type="evidence" value="ECO:0007669"/>
    <property type="project" value="TreeGrafter"/>
</dbReference>
<dbReference type="InterPro" id="IPR023412">
    <property type="entry name" value="RNaseA_domain"/>
</dbReference>
<proteinExistence type="inferred from homology"/>
<feature type="domain" description="Ribonuclease A-domain" evidence="3">
    <location>
        <begin position="28"/>
        <end position="140"/>
    </location>
</feature>
<dbReference type="PANTHER" id="PTHR11437:SF66">
    <property type="entry name" value="RNASE 3"/>
    <property type="match status" value="1"/>
</dbReference>
<dbReference type="Gene3D" id="3.10.130.10">
    <property type="entry name" value="Ribonuclease A-like domain"/>
    <property type="match status" value="1"/>
</dbReference>
<sequence length="184" mass="20656">MLISQDTMVSSSWFLSIVAIFASIPSIQSQNYRTFLDKHIVEDNAKINCNMTIKDRNLNRDSCRIRNTFIHDSNAKKILDVCAPYESSTIVPSGRLLTLTDCKLLRSPSATTCSYSQTGVKGVVYVTCEKQRPVHFVKFEKGTEPDPEPTPKPGFAAQCAPCIWTLSLLVFLRELLQSISLFNM</sequence>
<evidence type="ECO:0000313" key="5">
    <source>
        <dbReference type="Proteomes" id="UP000770717"/>
    </source>
</evidence>
<dbReference type="PANTHER" id="PTHR11437">
    <property type="entry name" value="RIBONUCLEASE"/>
    <property type="match status" value="1"/>
</dbReference>
<organism evidence="4 5">
    <name type="scientific">Eleutherodactylus coqui</name>
    <name type="common">Puerto Rican coqui</name>
    <dbReference type="NCBI Taxonomy" id="57060"/>
    <lineage>
        <taxon>Eukaryota</taxon>
        <taxon>Metazoa</taxon>
        <taxon>Chordata</taxon>
        <taxon>Craniata</taxon>
        <taxon>Vertebrata</taxon>
        <taxon>Euteleostomi</taxon>
        <taxon>Amphibia</taxon>
        <taxon>Batrachia</taxon>
        <taxon>Anura</taxon>
        <taxon>Neobatrachia</taxon>
        <taxon>Hyloidea</taxon>
        <taxon>Eleutherodactylidae</taxon>
        <taxon>Eleutherodactylinae</taxon>
        <taxon>Eleutherodactylus</taxon>
        <taxon>Eleutherodactylus</taxon>
    </lineage>
</organism>
<dbReference type="Proteomes" id="UP000770717">
    <property type="component" value="Unassembled WGS sequence"/>
</dbReference>
<dbReference type="SUPFAM" id="SSF54076">
    <property type="entry name" value="RNase A-like"/>
    <property type="match status" value="1"/>
</dbReference>
<keyword evidence="2" id="KW-0732">Signal</keyword>
<dbReference type="SMART" id="SM00092">
    <property type="entry name" value="RNAse_Pc"/>
    <property type="match status" value="1"/>
</dbReference>
<dbReference type="PRINTS" id="PR00794">
    <property type="entry name" value="RIBONUCLEASE"/>
</dbReference>
<reference evidence="4" key="1">
    <citation type="thesis" date="2020" institute="ProQuest LLC" country="789 East Eisenhower Parkway, Ann Arbor, MI, USA">
        <title>Comparative Genomics and Chromosome Evolution.</title>
        <authorList>
            <person name="Mudd A.B."/>
        </authorList>
    </citation>
    <scope>NUCLEOTIDE SEQUENCE</scope>
    <source>
        <strain evidence="4">HN-11 Male</strain>
        <tissue evidence="4">Kidney and liver</tissue>
    </source>
</reference>
<evidence type="ECO:0000259" key="3">
    <source>
        <dbReference type="SMART" id="SM00092"/>
    </source>
</evidence>
<name>A0A8J6FFU2_ELECQ</name>
<protein>
    <recommendedName>
        <fullName evidence="3">Ribonuclease A-domain domain-containing protein</fullName>
    </recommendedName>
</protein>
<dbReference type="AlphaFoldDB" id="A0A8J6FFU2"/>
<dbReference type="EMBL" id="WNTK01000003">
    <property type="protein sequence ID" value="KAG9487242.1"/>
    <property type="molecule type" value="Genomic_DNA"/>
</dbReference>
<comment type="caution">
    <text evidence="4">The sequence shown here is derived from an EMBL/GenBank/DDBJ whole genome shotgun (WGS) entry which is preliminary data.</text>
</comment>